<dbReference type="EMBL" id="PDOC01000064">
    <property type="protein sequence ID" value="PIL41906.1"/>
    <property type="molecule type" value="Genomic_DNA"/>
</dbReference>
<dbReference type="Proteomes" id="UP000230390">
    <property type="component" value="Unassembled WGS sequence"/>
</dbReference>
<feature type="signal peptide" evidence="2">
    <location>
        <begin position="1"/>
        <end position="27"/>
    </location>
</feature>
<evidence type="ECO:0000256" key="1">
    <source>
        <dbReference type="SAM" id="MobiDB-lite"/>
    </source>
</evidence>
<keyword evidence="2" id="KW-0732">Signal</keyword>
<organism evidence="3 4">
    <name type="scientific">Massilia eurypsychrophila</name>
    <dbReference type="NCBI Taxonomy" id="1485217"/>
    <lineage>
        <taxon>Bacteria</taxon>
        <taxon>Pseudomonadati</taxon>
        <taxon>Pseudomonadota</taxon>
        <taxon>Betaproteobacteria</taxon>
        <taxon>Burkholderiales</taxon>
        <taxon>Oxalobacteraceae</taxon>
        <taxon>Telluria group</taxon>
        <taxon>Massilia</taxon>
    </lineage>
</organism>
<evidence type="ECO:0000313" key="4">
    <source>
        <dbReference type="Proteomes" id="UP000230390"/>
    </source>
</evidence>
<evidence type="ECO:0000313" key="3">
    <source>
        <dbReference type="EMBL" id="PIL41906.1"/>
    </source>
</evidence>
<sequence length="119" mass="12134">MHSVSTSRTLMLAAVLAAVLAAPARSAEPAKPAPQQASALGVAAPDELLNRTRGGSNRTDIDMRLSGNVSGNAANNVNTGANIITNGSFSNMAGIPIVVQNTGANVLIQNATIINLRMN</sequence>
<feature type="region of interest" description="Disordered" evidence="1">
    <location>
        <begin position="27"/>
        <end position="61"/>
    </location>
</feature>
<gene>
    <name evidence="3" type="ORF">CR105_27170</name>
</gene>
<evidence type="ECO:0000256" key="2">
    <source>
        <dbReference type="SAM" id="SignalP"/>
    </source>
</evidence>
<protein>
    <submittedName>
        <fullName evidence="3">Uncharacterized protein</fullName>
    </submittedName>
</protein>
<dbReference type="RefSeq" id="WP_099794075.1">
    <property type="nucleotide sequence ID" value="NZ_JBHLYV010000097.1"/>
</dbReference>
<dbReference type="AlphaFoldDB" id="A0A2G8T769"/>
<proteinExistence type="predicted"/>
<accession>A0A2G8T769</accession>
<reference evidence="3 4" key="1">
    <citation type="submission" date="2017-10" db="EMBL/GenBank/DDBJ databases">
        <title>Massilia psychrophilum sp. nov., a novel purple-pigmented bacterium isolated from Tianshan glacier, Xinjiang Municipality, China.</title>
        <authorList>
            <person name="Wang H."/>
        </authorList>
    </citation>
    <scope>NUCLEOTIDE SEQUENCE [LARGE SCALE GENOMIC DNA]</scope>
    <source>
        <strain evidence="3 4">JCM 30074</strain>
    </source>
</reference>
<comment type="caution">
    <text evidence="3">The sequence shown here is derived from an EMBL/GenBank/DDBJ whole genome shotgun (WGS) entry which is preliminary data.</text>
</comment>
<name>A0A2G8T769_9BURK</name>
<keyword evidence="4" id="KW-1185">Reference proteome</keyword>
<feature type="chain" id="PRO_5013721951" evidence="2">
    <location>
        <begin position="28"/>
        <end position="119"/>
    </location>
</feature>
<dbReference type="OrthoDB" id="5786382at2"/>